<gene>
    <name evidence="1" type="ORF">NCU16380</name>
</gene>
<dbReference type="Proteomes" id="UP000001805">
    <property type="component" value="Chromosome 1, Linkage Group I"/>
</dbReference>
<reference evidence="1 2" key="1">
    <citation type="journal article" date="2003" name="Nature">
        <title>The genome sequence of the filamentous fungus Neurospora crassa.</title>
        <authorList>
            <person name="Galagan J.E."/>
            <person name="Calvo S.E."/>
            <person name="Borkovich K.A."/>
            <person name="Selker E.U."/>
            <person name="Read N.D."/>
            <person name="Jaffe D."/>
            <person name="FitzHugh W."/>
            <person name="Ma L.J."/>
            <person name="Smirnov S."/>
            <person name="Purcell S."/>
            <person name="Rehman B."/>
            <person name="Elkins T."/>
            <person name="Engels R."/>
            <person name="Wang S."/>
            <person name="Nielsen C.B."/>
            <person name="Butler J."/>
            <person name="Endrizzi M."/>
            <person name="Qui D."/>
            <person name="Ianakiev P."/>
            <person name="Bell-Pedersen D."/>
            <person name="Nelson M.A."/>
            <person name="Werner-Washburne M."/>
            <person name="Selitrennikoff C.P."/>
            <person name="Kinsey J.A."/>
            <person name="Braun E.L."/>
            <person name="Zelter A."/>
            <person name="Schulte U."/>
            <person name="Kothe G.O."/>
            <person name="Jedd G."/>
            <person name="Mewes W."/>
            <person name="Staben C."/>
            <person name="Marcotte E."/>
            <person name="Greenberg D."/>
            <person name="Roy A."/>
            <person name="Foley K."/>
            <person name="Naylor J."/>
            <person name="Stange-Thomann N."/>
            <person name="Barrett R."/>
            <person name="Gnerre S."/>
            <person name="Kamal M."/>
            <person name="Kamvysselis M."/>
            <person name="Mauceli E."/>
            <person name="Bielke C."/>
            <person name="Rudd S."/>
            <person name="Frishman D."/>
            <person name="Krystofova S."/>
            <person name="Rasmussen C."/>
            <person name="Metzenberg R.L."/>
            <person name="Perkins D.D."/>
            <person name="Kroken S."/>
            <person name="Cogoni C."/>
            <person name="Macino G."/>
            <person name="Catcheside D."/>
            <person name="Li W."/>
            <person name="Pratt R.J."/>
            <person name="Osmani S.A."/>
            <person name="DeSouza C.P."/>
            <person name="Glass L."/>
            <person name="Orbach M.J."/>
            <person name="Berglund J.A."/>
            <person name="Voelker R."/>
            <person name="Yarden O."/>
            <person name="Plamann M."/>
            <person name="Seiler S."/>
            <person name="Dunlap J."/>
            <person name="Radford A."/>
            <person name="Aramayo R."/>
            <person name="Natvig D.O."/>
            <person name="Alex L.A."/>
            <person name="Mannhaupt G."/>
            <person name="Ebbole D.J."/>
            <person name="Freitag M."/>
            <person name="Paulsen I."/>
            <person name="Sachs M.S."/>
            <person name="Lander E.S."/>
            <person name="Nusbaum C."/>
            <person name="Birren B."/>
        </authorList>
    </citation>
    <scope>NUCLEOTIDE SEQUENCE [LARGE SCALE GENOMIC DNA]</scope>
    <source>
        <strain evidence="2">ATCC 24698 / 74-OR23-1A / CBS 708.71 / DSM 1257 / FGSC 987</strain>
    </source>
</reference>
<dbReference type="KEGG" id="ncr:NCU16380"/>
<keyword evidence="2" id="KW-1185">Reference proteome</keyword>
<sequence>MPAGGFYLTLMRWHELTNTWQPGDFDLSLGYLGIPDVKAGCWVEALAIGSRQQAMEAAIESKLGRGWVMRNGEWSEAERCCLLTDQGPVSTSTRIHTSPSNQEQPRSPDAVDFFVCCPFVILNFQSLGTRRVAHILPSNEKVKAAQDIAAISVATVTTVFNGFQACSGDFSPCHPNMERLSAQYGIMQIYPTPQ</sequence>
<dbReference type="AlphaFoldDB" id="V5IQL2"/>
<evidence type="ECO:0000313" key="2">
    <source>
        <dbReference type="Proteomes" id="UP000001805"/>
    </source>
</evidence>
<dbReference type="RefSeq" id="XP_011393373.1">
    <property type="nucleotide sequence ID" value="XM_011395071.1"/>
</dbReference>
<name>V5IQL2_NEUCR</name>
<accession>V5IQL2</accession>
<evidence type="ECO:0000313" key="1">
    <source>
        <dbReference type="EMBL" id="ESA44000.1"/>
    </source>
</evidence>
<dbReference type="VEuPathDB" id="FungiDB:NCU16380"/>
<dbReference type="GeneID" id="23569434"/>
<protein>
    <submittedName>
        <fullName evidence="1">Uncharacterized protein</fullName>
    </submittedName>
</protein>
<proteinExistence type="predicted"/>
<organism evidence="1 2">
    <name type="scientific">Neurospora crassa (strain ATCC 24698 / 74-OR23-1A / CBS 708.71 / DSM 1257 / FGSC 987)</name>
    <dbReference type="NCBI Taxonomy" id="367110"/>
    <lineage>
        <taxon>Eukaryota</taxon>
        <taxon>Fungi</taxon>
        <taxon>Dikarya</taxon>
        <taxon>Ascomycota</taxon>
        <taxon>Pezizomycotina</taxon>
        <taxon>Sordariomycetes</taxon>
        <taxon>Sordariomycetidae</taxon>
        <taxon>Sordariales</taxon>
        <taxon>Sordariaceae</taxon>
        <taxon>Neurospora</taxon>
    </lineage>
</organism>
<dbReference type="EMBL" id="CM002236">
    <property type="protein sequence ID" value="ESA44000.1"/>
    <property type="molecule type" value="Genomic_DNA"/>
</dbReference>
<dbReference type="InParanoid" id="V5IQL2"/>